<organism evidence="8 9">
    <name type="scientific">Staphylococcus massiliensis S46</name>
    <dbReference type="NCBI Taxonomy" id="1229783"/>
    <lineage>
        <taxon>Bacteria</taxon>
        <taxon>Bacillati</taxon>
        <taxon>Bacillota</taxon>
        <taxon>Bacilli</taxon>
        <taxon>Bacillales</taxon>
        <taxon>Staphylococcaceae</taxon>
        <taxon>Staphylococcus</taxon>
    </lineage>
</organism>
<evidence type="ECO:0000256" key="1">
    <source>
        <dbReference type="ARBA" id="ARBA00004202"/>
    </source>
</evidence>
<gene>
    <name evidence="8" type="ORF">C273_01300</name>
</gene>
<evidence type="ECO:0000256" key="6">
    <source>
        <dbReference type="ARBA" id="ARBA00023136"/>
    </source>
</evidence>
<dbReference type="PROSITE" id="PS50893">
    <property type="entry name" value="ABC_TRANSPORTER_2"/>
    <property type="match status" value="1"/>
</dbReference>
<dbReference type="PROSITE" id="PS00211">
    <property type="entry name" value="ABC_TRANSPORTER_1"/>
    <property type="match status" value="1"/>
</dbReference>
<feature type="domain" description="ABC transporter" evidence="7">
    <location>
        <begin position="2"/>
        <end position="225"/>
    </location>
</feature>
<protein>
    <submittedName>
        <fullName evidence="8">ABC transporter ATP-binding protein</fullName>
    </submittedName>
</protein>
<dbReference type="Pfam" id="PF00005">
    <property type="entry name" value="ABC_tran"/>
    <property type="match status" value="1"/>
</dbReference>
<keyword evidence="3" id="KW-1003">Cell membrane</keyword>
<dbReference type="Gene3D" id="3.40.50.300">
    <property type="entry name" value="P-loop containing nucleotide triphosphate hydrolases"/>
    <property type="match status" value="1"/>
</dbReference>
<dbReference type="InterPro" id="IPR050166">
    <property type="entry name" value="ABC_transporter_ATP-bind"/>
</dbReference>
<reference evidence="8 9" key="1">
    <citation type="journal article" date="2013" name="Genome Announc.">
        <title>Genome Sequence of Staphylococcus massiliensis Strain S46, Isolated from the Surface of Healthy Human Skin.</title>
        <authorList>
            <person name="Srivastav R."/>
            <person name="Singh A."/>
            <person name="Jangir P.K."/>
            <person name="Kumari C."/>
            <person name="Muduli S."/>
            <person name="Sharma R."/>
        </authorList>
    </citation>
    <scope>NUCLEOTIDE SEQUENCE [LARGE SCALE GENOMIC DNA]</scope>
    <source>
        <strain evidence="8 9">S46</strain>
    </source>
</reference>
<dbReference type="STRING" id="1229783.C273_01300"/>
<dbReference type="InterPro" id="IPR003593">
    <property type="entry name" value="AAA+_ATPase"/>
</dbReference>
<dbReference type="Proteomes" id="UP000009885">
    <property type="component" value="Unassembled WGS sequence"/>
</dbReference>
<dbReference type="AlphaFoldDB" id="K9AS27"/>
<dbReference type="PATRIC" id="fig|1229783.3.peg.265"/>
<dbReference type="RefSeq" id="WP_009381951.1">
    <property type="nucleotide sequence ID" value="NZ_AMSQ01000002.1"/>
</dbReference>
<proteinExistence type="predicted"/>
<evidence type="ECO:0000313" key="8">
    <source>
        <dbReference type="EMBL" id="EKU50238.1"/>
    </source>
</evidence>
<evidence type="ECO:0000259" key="7">
    <source>
        <dbReference type="PROSITE" id="PS50893"/>
    </source>
</evidence>
<keyword evidence="6" id="KW-0472">Membrane</keyword>
<dbReference type="GO" id="GO:0016887">
    <property type="term" value="F:ATP hydrolysis activity"/>
    <property type="evidence" value="ECO:0007669"/>
    <property type="project" value="InterPro"/>
</dbReference>
<evidence type="ECO:0000313" key="9">
    <source>
        <dbReference type="Proteomes" id="UP000009885"/>
    </source>
</evidence>
<accession>K9AS27</accession>
<keyword evidence="5 8" id="KW-0067">ATP-binding</keyword>
<name>K9AS27_9STAP</name>
<dbReference type="PANTHER" id="PTHR42788">
    <property type="entry name" value="TAURINE IMPORT ATP-BINDING PROTEIN-RELATED"/>
    <property type="match status" value="1"/>
</dbReference>
<keyword evidence="4" id="KW-0547">Nucleotide-binding</keyword>
<dbReference type="EMBL" id="AMSQ01000002">
    <property type="protein sequence ID" value="EKU50238.1"/>
    <property type="molecule type" value="Genomic_DNA"/>
</dbReference>
<sequence length="246" mass="27908">MIQLEDISHQFNEHRVIENFNLSIPKGKIVSLIGKSGCGKSTLLNIVGGFIQPTHGKVMINEQLKLKPSPDCLMLFQHHNLLPWKNIYKNLTIGLNQTMSRETLDTYLQSVDLGQIGTHFPDHLSGGMKQRVALCRALIHKPQVILMDEPLGALDTFTRYKLQDALLTLKSNAASTILLVTHDIDEALYLSDEIILLGDKGSIINQYQVTEPHPRNRNHSTLIHLRQQIMEDFSLLHQSVEPEYYI</sequence>
<dbReference type="InterPro" id="IPR003439">
    <property type="entry name" value="ABC_transporter-like_ATP-bd"/>
</dbReference>
<keyword evidence="9" id="KW-1185">Reference proteome</keyword>
<dbReference type="SMART" id="SM00382">
    <property type="entry name" value="AAA"/>
    <property type="match status" value="1"/>
</dbReference>
<keyword evidence="2" id="KW-0813">Transport</keyword>
<dbReference type="InterPro" id="IPR027417">
    <property type="entry name" value="P-loop_NTPase"/>
</dbReference>
<comment type="subcellular location">
    <subcellularLocation>
        <location evidence="1">Cell membrane</location>
        <topology evidence="1">Peripheral membrane protein</topology>
    </subcellularLocation>
</comment>
<dbReference type="OrthoDB" id="9802264at2"/>
<evidence type="ECO:0000256" key="2">
    <source>
        <dbReference type="ARBA" id="ARBA00022448"/>
    </source>
</evidence>
<evidence type="ECO:0000256" key="4">
    <source>
        <dbReference type="ARBA" id="ARBA00022741"/>
    </source>
</evidence>
<evidence type="ECO:0000256" key="5">
    <source>
        <dbReference type="ARBA" id="ARBA00022840"/>
    </source>
</evidence>
<dbReference type="GO" id="GO:0005524">
    <property type="term" value="F:ATP binding"/>
    <property type="evidence" value="ECO:0007669"/>
    <property type="project" value="UniProtKB-KW"/>
</dbReference>
<dbReference type="eggNOG" id="COG1116">
    <property type="taxonomic scope" value="Bacteria"/>
</dbReference>
<dbReference type="SUPFAM" id="SSF52540">
    <property type="entry name" value="P-loop containing nucleoside triphosphate hydrolases"/>
    <property type="match status" value="1"/>
</dbReference>
<dbReference type="GO" id="GO:0005886">
    <property type="term" value="C:plasma membrane"/>
    <property type="evidence" value="ECO:0007669"/>
    <property type="project" value="UniProtKB-SubCell"/>
</dbReference>
<dbReference type="PANTHER" id="PTHR42788:SF7">
    <property type="entry name" value="NITRATE ABC TRANSPORTER ATP-BINDING PROTEIN"/>
    <property type="match status" value="1"/>
</dbReference>
<dbReference type="InterPro" id="IPR017871">
    <property type="entry name" value="ABC_transporter-like_CS"/>
</dbReference>
<comment type="caution">
    <text evidence="8">The sequence shown here is derived from an EMBL/GenBank/DDBJ whole genome shotgun (WGS) entry which is preliminary data.</text>
</comment>
<evidence type="ECO:0000256" key="3">
    <source>
        <dbReference type="ARBA" id="ARBA00022475"/>
    </source>
</evidence>